<dbReference type="EMBL" id="LAZR01065849">
    <property type="protein sequence ID" value="KKK54723.1"/>
    <property type="molecule type" value="Genomic_DNA"/>
</dbReference>
<proteinExistence type="predicted"/>
<evidence type="ECO:0000313" key="1">
    <source>
        <dbReference type="EMBL" id="KKK54723.1"/>
    </source>
</evidence>
<sequence>MFAALPTVLVELADKSSDHIDLEEGTAIAAVRHNGKTFALGFNLTPDNPNANATQSMWLGSSLSHTIAEIYHEA</sequence>
<comment type="caution">
    <text evidence="1">The sequence shown here is derived from an EMBL/GenBank/DDBJ whole genome shotgun (WGS) entry which is preliminary data.</text>
</comment>
<organism evidence="1">
    <name type="scientific">marine sediment metagenome</name>
    <dbReference type="NCBI Taxonomy" id="412755"/>
    <lineage>
        <taxon>unclassified sequences</taxon>
        <taxon>metagenomes</taxon>
        <taxon>ecological metagenomes</taxon>
    </lineage>
</organism>
<name>A0A0F8WDW1_9ZZZZ</name>
<gene>
    <name evidence="1" type="ORF">LCGC14_3081830</name>
</gene>
<reference evidence="1" key="1">
    <citation type="journal article" date="2015" name="Nature">
        <title>Complex archaea that bridge the gap between prokaryotes and eukaryotes.</title>
        <authorList>
            <person name="Spang A."/>
            <person name="Saw J.H."/>
            <person name="Jorgensen S.L."/>
            <person name="Zaremba-Niedzwiedzka K."/>
            <person name="Martijn J."/>
            <person name="Lind A.E."/>
            <person name="van Eijk R."/>
            <person name="Schleper C."/>
            <person name="Guy L."/>
            <person name="Ettema T.J."/>
        </authorList>
    </citation>
    <scope>NUCLEOTIDE SEQUENCE</scope>
</reference>
<dbReference type="AlphaFoldDB" id="A0A0F8WDW1"/>
<protein>
    <submittedName>
        <fullName evidence="1">Uncharacterized protein</fullName>
    </submittedName>
</protein>
<accession>A0A0F8WDW1</accession>